<gene>
    <name evidence="3" type="ORF">J2S19_003990</name>
</gene>
<evidence type="ECO:0000259" key="2">
    <source>
        <dbReference type="PROSITE" id="PS50887"/>
    </source>
</evidence>
<dbReference type="Proteomes" id="UP001234495">
    <property type="component" value="Unassembled WGS sequence"/>
</dbReference>
<dbReference type="EMBL" id="JAUSUD010000023">
    <property type="protein sequence ID" value="MDQ0232668.1"/>
    <property type="molecule type" value="Genomic_DNA"/>
</dbReference>
<evidence type="ECO:0000313" key="4">
    <source>
        <dbReference type="Proteomes" id="UP001234495"/>
    </source>
</evidence>
<dbReference type="InterPro" id="IPR029787">
    <property type="entry name" value="Nucleotide_cyclase"/>
</dbReference>
<dbReference type="SMART" id="SM00267">
    <property type="entry name" value="GGDEF"/>
    <property type="match status" value="1"/>
</dbReference>
<dbReference type="CDD" id="cd01949">
    <property type="entry name" value="GGDEF"/>
    <property type="match status" value="1"/>
</dbReference>
<evidence type="ECO:0000313" key="3">
    <source>
        <dbReference type="EMBL" id="MDQ0232668.1"/>
    </source>
</evidence>
<dbReference type="InterPro" id="IPR050469">
    <property type="entry name" value="Diguanylate_Cyclase"/>
</dbReference>
<keyword evidence="1" id="KW-0472">Membrane</keyword>
<comment type="caution">
    <text evidence="3">The sequence shown here is derived from an EMBL/GenBank/DDBJ whole genome shotgun (WGS) entry which is preliminary data.</text>
</comment>
<evidence type="ECO:0000256" key="1">
    <source>
        <dbReference type="SAM" id="Phobius"/>
    </source>
</evidence>
<dbReference type="Pfam" id="PF00990">
    <property type="entry name" value="GGDEF"/>
    <property type="match status" value="1"/>
</dbReference>
<keyword evidence="1" id="KW-1133">Transmembrane helix</keyword>
<dbReference type="NCBIfam" id="TIGR00254">
    <property type="entry name" value="GGDEF"/>
    <property type="match status" value="1"/>
</dbReference>
<keyword evidence="1" id="KW-0812">Transmembrane</keyword>
<keyword evidence="4" id="KW-1185">Reference proteome</keyword>
<feature type="domain" description="GGDEF" evidence="2">
    <location>
        <begin position="90"/>
        <end position="219"/>
    </location>
</feature>
<dbReference type="InterPro" id="IPR043128">
    <property type="entry name" value="Rev_trsase/Diguanyl_cyclase"/>
</dbReference>
<organism evidence="3 4">
    <name type="scientific">Metabacillus malikii</name>
    <dbReference type="NCBI Taxonomy" id="1504265"/>
    <lineage>
        <taxon>Bacteria</taxon>
        <taxon>Bacillati</taxon>
        <taxon>Bacillota</taxon>
        <taxon>Bacilli</taxon>
        <taxon>Bacillales</taxon>
        <taxon>Bacillaceae</taxon>
        <taxon>Metabacillus</taxon>
    </lineage>
</organism>
<dbReference type="Gene3D" id="3.30.70.270">
    <property type="match status" value="1"/>
</dbReference>
<dbReference type="SUPFAM" id="SSF55073">
    <property type="entry name" value="Nucleotide cyclase"/>
    <property type="match status" value="1"/>
</dbReference>
<accession>A0ABT9ZMC3</accession>
<dbReference type="PANTHER" id="PTHR45138">
    <property type="entry name" value="REGULATORY COMPONENTS OF SENSORY TRANSDUCTION SYSTEM"/>
    <property type="match status" value="1"/>
</dbReference>
<proteinExistence type="predicted"/>
<reference evidence="3 4" key="1">
    <citation type="submission" date="2023-07" db="EMBL/GenBank/DDBJ databases">
        <title>Genomic Encyclopedia of Type Strains, Phase IV (KMG-IV): sequencing the most valuable type-strain genomes for metagenomic binning, comparative biology and taxonomic classification.</title>
        <authorList>
            <person name="Goeker M."/>
        </authorList>
    </citation>
    <scope>NUCLEOTIDE SEQUENCE [LARGE SCALE GENOMIC DNA]</scope>
    <source>
        <strain evidence="3 4">DSM 29005</strain>
    </source>
</reference>
<name>A0ABT9ZMC3_9BACI</name>
<sequence>MKYTGRIFAVSAILSVHTLYSIYYYYRDGTLDLVDLLGYPLLMALAYWSGKQFDKSKYYSENDILTGLYNRRYVMKKFSRYLLLSDRKNSNLFLLIIDCDNFKEINDKYGHQTGDEVLTNIATILKHATKKQDIVARWGGDEFLILGHYKEESELPTLLQNIHTEIKAYSRKKAFEVGISIGATIYPDDAKNIDDIITNADQKMYQQKQQRKQGDGSAS</sequence>
<dbReference type="PROSITE" id="PS50887">
    <property type="entry name" value="GGDEF"/>
    <property type="match status" value="1"/>
</dbReference>
<dbReference type="PANTHER" id="PTHR45138:SF9">
    <property type="entry name" value="DIGUANYLATE CYCLASE DGCM-RELATED"/>
    <property type="match status" value="1"/>
</dbReference>
<protein>
    <submittedName>
        <fullName evidence="3">Diguanylate cyclase (GGDEF)-like protein</fullName>
    </submittedName>
</protein>
<dbReference type="InterPro" id="IPR000160">
    <property type="entry name" value="GGDEF_dom"/>
</dbReference>
<feature type="transmembrane region" description="Helical" evidence="1">
    <location>
        <begin position="7"/>
        <end position="26"/>
    </location>
</feature>
<dbReference type="RefSeq" id="WP_307344868.1">
    <property type="nucleotide sequence ID" value="NZ_JAUSUD010000023.1"/>
</dbReference>